<name>N1WMS0_9LEPT</name>
<keyword evidence="2" id="KW-1185">Reference proteome</keyword>
<reference evidence="1" key="1">
    <citation type="submission" date="2013-03" db="EMBL/GenBank/DDBJ databases">
        <authorList>
            <person name="Harkins D.M."/>
            <person name="Durkin A.S."/>
            <person name="Brinkac L.M."/>
            <person name="Haft D.H."/>
            <person name="Selengut J.D."/>
            <person name="Sanka R."/>
            <person name="DePew J."/>
            <person name="Purushe J."/>
            <person name="Hartskeerl R.A."/>
            <person name="Ahmed A."/>
            <person name="van der Linden H."/>
            <person name="Goris M.G.A."/>
            <person name="Vinetz J.M."/>
            <person name="Sutton G.G."/>
            <person name="Nierman W.C."/>
            <person name="Fouts D.E."/>
        </authorList>
    </citation>
    <scope>NUCLEOTIDE SEQUENCE [LARGE SCALE GENOMIC DNA]</scope>
    <source>
        <strain evidence="1">ICFT</strain>
    </source>
</reference>
<dbReference type="OrthoDB" id="333441at2"/>
<accession>N1WMS0</accession>
<dbReference type="Proteomes" id="UP000012313">
    <property type="component" value="Unassembled WGS sequence"/>
</dbReference>
<proteinExistence type="predicted"/>
<gene>
    <name evidence="1" type="ORF">LEP1GSC060_2053</name>
</gene>
<dbReference type="STRING" id="1218598.LEP1GSC060_2053"/>
<comment type="caution">
    <text evidence="1">The sequence shown here is derived from an EMBL/GenBank/DDBJ whole genome shotgun (WGS) entry which is preliminary data.</text>
</comment>
<evidence type="ECO:0000313" key="2">
    <source>
        <dbReference type="Proteomes" id="UP000012313"/>
    </source>
</evidence>
<sequence>MCYYITSVVPNSTNIKILQTVLQNHRLDIGKINNPYIQKRLSDRYFYFKPTTCICDCETALGKLNRPKKNIHPSTNAEIGKLQKRGWSKTKINRWIKEKDSYQSKIDTKVEYIKNLNLTEERFWYNLISEVFTSNSSKEFGLLLHWYDNVMESNFEFKNILKVKLQSTTEVFFSEMQEDILYLFSK</sequence>
<dbReference type="EMBL" id="AOHC02000038">
    <property type="protein sequence ID" value="EMY77098.1"/>
    <property type="molecule type" value="Genomic_DNA"/>
</dbReference>
<evidence type="ECO:0000313" key="1">
    <source>
        <dbReference type="EMBL" id="EMY77098.1"/>
    </source>
</evidence>
<dbReference type="AlphaFoldDB" id="N1WMS0"/>
<protein>
    <submittedName>
        <fullName evidence="1">Uncharacterized protein</fullName>
    </submittedName>
</protein>
<organism evidence="1 2">
    <name type="scientific">Leptospira weilii serovar Ranarum str. ICFT</name>
    <dbReference type="NCBI Taxonomy" id="1218598"/>
    <lineage>
        <taxon>Bacteria</taxon>
        <taxon>Pseudomonadati</taxon>
        <taxon>Spirochaetota</taxon>
        <taxon>Spirochaetia</taxon>
        <taxon>Leptospirales</taxon>
        <taxon>Leptospiraceae</taxon>
        <taxon>Leptospira</taxon>
    </lineage>
</organism>
<dbReference type="RefSeq" id="WP_003005138.1">
    <property type="nucleotide sequence ID" value="NZ_AOHC02000038.1"/>
</dbReference>